<evidence type="ECO:0000313" key="2">
    <source>
        <dbReference type="Proteomes" id="UP001215280"/>
    </source>
</evidence>
<keyword evidence="2" id="KW-1185">Reference proteome</keyword>
<proteinExistence type="predicted"/>
<sequence length="388" mass="43805">MTQLLASVVDVNTIAWRTQGRSGDDRQERGSIVTKHLGHPTPPFHSRSSAFGAYRGYNREKSPPIRVIYPPVESPMMATSGHWQPLIDIARQWDPRTAGNSGKHQEGGNMNSQWDPLMGMGYSGNEWLIQDIAGPVKYGGIQCIVMERGQIFSAQQPPVTVLKSQWGGYSGNQCTTVVSQAIVEPMKYNGVQRSAMEKDGAQWQMRPCIVHCWWILMGTPLWSTEVQQKWVGDHWLLMPTNADRREFPPPRILLAHPIKDPRHCHPAAGDPDQCGSTRRRHIRRRLERTLNLSSLFGWTHPMAIVVEIELVRLSTFFLVYVKFSIPPKSYLTCLGEALTEYFFPSLWYPLKCPAERGPLKNQPKCLSAEIFNSDKNCTQNGKCLPGIG</sequence>
<accession>A0AAD7I3I2</accession>
<protein>
    <submittedName>
        <fullName evidence="1">Uncharacterized protein</fullName>
    </submittedName>
</protein>
<gene>
    <name evidence="1" type="ORF">DFH07DRAFT_780370</name>
</gene>
<comment type="caution">
    <text evidence="1">The sequence shown here is derived from an EMBL/GenBank/DDBJ whole genome shotgun (WGS) entry which is preliminary data.</text>
</comment>
<organism evidence="1 2">
    <name type="scientific">Mycena maculata</name>
    <dbReference type="NCBI Taxonomy" id="230809"/>
    <lineage>
        <taxon>Eukaryota</taxon>
        <taxon>Fungi</taxon>
        <taxon>Dikarya</taxon>
        <taxon>Basidiomycota</taxon>
        <taxon>Agaricomycotina</taxon>
        <taxon>Agaricomycetes</taxon>
        <taxon>Agaricomycetidae</taxon>
        <taxon>Agaricales</taxon>
        <taxon>Marasmiineae</taxon>
        <taxon>Mycenaceae</taxon>
        <taxon>Mycena</taxon>
    </lineage>
</organism>
<name>A0AAD7I3I2_9AGAR</name>
<reference evidence="1" key="1">
    <citation type="submission" date="2023-03" db="EMBL/GenBank/DDBJ databases">
        <title>Massive genome expansion in bonnet fungi (Mycena s.s.) driven by repeated elements and novel gene families across ecological guilds.</title>
        <authorList>
            <consortium name="Lawrence Berkeley National Laboratory"/>
            <person name="Harder C.B."/>
            <person name="Miyauchi S."/>
            <person name="Viragh M."/>
            <person name="Kuo A."/>
            <person name="Thoen E."/>
            <person name="Andreopoulos B."/>
            <person name="Lu D."/>
            <person name="Skrede I."/>
            <person name="Drula E."/>
            <person name="Henrissat B."/>
            <person name="Morin E."/>
            <person name="Kohler A."/>
            <person name="Barry K."/>
            <person name="LaButti K."/>
            <person name="Morin E."/>
            <person name="Salamov A."/>
            <person name="Lipzen A."/>
            <person name="Mereny Z."/>
            <person name="Hegedus B."/>
            <person name="Baldrian P."/>
            <person name="Stursova M."/>
            <person name="Weitz H."/>
            <person name="Taylor A."/>
            <person name="Grigoriev I.V."/>
            <person name="Nagy L.G."/>
            <person name="Martin F."/>
            <person name="Kauserud H."/>
        </authorList>
    </citation>
    <scope>NUCLEOTIDE SEQUENCE</scope>
    <source>
        <strain evidence="1">CBHHK188m</strain>
    </source>
</reference>
<dbReference type="AlphaFoldDB" id="A0AAD7I3I2"/>
<dbReference type="Proteomes" id="UP001215280">
    <property type="component" value="Unassembled WGS sequence"/>
</dbReference>
<evidence type="ECO:0000313" key="1">
    <source>
        <dbReference type="EMBL" id="KAJ7734149.1"/>
    </source>
</evidence>
<dbReference type="EMBL" id="JARJLG010000163">
    <property type="protein sequence ID" value="KAJ7734149.1"/>
    <property type="molecule type" value="Genomic_DNA"/>
</dbReference>